<evidence type="ECO:0000256" key="7">
    <source>
        <dbReference type="ARBA" id="ARBA00022630"/>
    </source>
</evidence>
<feature type="domain" description="PAS" evidence="17">
    <location>
        <begin position="745"/>
        <end position="817"/>
    </location>
</feature>
<dbReference type="Pfam" id="PF08448">
    <property type="entry name" value="PAS_4"/>
    <property type="match status" value="2"/>
</dbReference>
<evidence type="ECO:0000256" key="15">
    <source>
        <dbReference type="ARBA" id="ARBA00023026"/>
    </source>
</evidence>
<dbReference type="InterPro" id="IPR013656">
    <property type="entry name" value="PAS_4"/>
</dbReference>
<proteinExistence type="predicted"/>
<organism evidence="19 20">
    <name type="scientific">Aureimonas endophytica</name>
    <dbReference type="NCBI Taxonomy" id="2027858"/>
    <lineage>
        <taxon>Bacteria</taxon>
        <taxon>Pseudomonadati</taxon>
        <taxon>Pseudomonadota</taxon>
        <taxon>Alphaproteobacteria</taxon>
        <taxon>Hyphomicrobiales</taxon>
        <taxon>Aurantimonadaceae</taxon>
        <taxon>Aureimonas</taxon>
    </lineage>
</organism>
<comment type="caution">
    <text evidence="19">The sequence shown here is derived from an EMBL/GenBank/DDBJ whole genome shotgun (WGS) entry which is preliminary data.</text>
</comment>
<evidence type="ECO:0000313" key="20">
    <source>
        <dbReference type="Proteomes" id="UP000644699"/>
    </source>
</evidence>
<keyword evidence="7" id="KW-0285">Flavoprotein</keyword>
<dbReference type="RefSeq" id="WP_188910670.1">
    <property type="nucleotide sequence ID" value="NZ_BMIQ01000005.1"/>
</dbReference>
<gene>
    <name evidence="19" type="ORF">GCM10011390_34490</name>
</gene>
<dbReference type="Gene3D" id="3.30.565.10">
    <property type="entry name" value="Histidine kinase-like ATPase, C-terminal domain"/>
    <property type="match status" value="1"/>
</dbReference>
<protein>
    <recommendedName>
        <fullName evidence="3">Blue-light-activated histidine kinase</fullName>
        <ecNumber evidence="2">2.7.13.3</ecNumber>
    </recommendedName>
</protein>
<evidence type="ECO:0000256" key="9">
    <source>
        <dbReference type="ARBA" id="ARBA00022679"/>
    </source>
</evidence>
<dbReference type="PROSITE" id="PS50112">
    <property type="entry name" value="PAS"/>
    <property type="match status" value="3"/>
</dbReference>
<evidence type="ECO:0000256" key="3">
    <source>
        <dbReference type="ARBA" id="ARBA00021740"/>
    </source>
</evidence>
<dbReference type="PANTHER" id="PTHR41523">
    <property type="entry name" value="TWO-COMPONENT SYSTEM SENSOR PROTEIN"/>
    <property type="match status" value="1"/>
</dbReference>
<dbReference type="SMART" id="SM00911">
    <property type="entry name" value="HWE_HK"/>
    <property type="match status" value="1"/>
</dbReference>
<dbReference type="SMART" id="SM00091">
    <property type="entry name" value="PAS"/>
    <property type="match status" value="5"/>
</dbReference>
<keyword evidence="11" id="KW-0547">Nucleotide-binding</keyword>
<evidence type="ECO:0000313" key="19">
    <source>
        <dbReference type="EMBL" id="GGE12441.1"/>
    </source>
</evidence>
<evidence type="ECO:0000256" key="5">
    <source>
        <dbReference type="ARBA" id="ARBA00022553"/>
    </source>
</evidence>
<dbReference type="EMBL" id="BMIQ01000005">
    <property type="protein sequence ID" value="GGE12441.1"/>
    <property type="molecule type" value="Genomic_DNA"/>
</dbReference>
<keyword evidence="5" id="KW-0597">Phosphoprotein</keyword>
<keyword evidence="14" id="KW-0157">Chromophore</keyword>
<evidence type="ECO:0000256" key="4">
    <source>
        <dbReference type="ARBA" id="ARBA00022543"/>
    </source>
</evidence>
<dbReference type="NCBIfam" id="TIGR00229">
    <property type="entry name" value="sensory_box"/>
    <property type="match status" value="3"/>
</dbReference>
<evidence type="ECO:0000256" key="10">
    <source>
        <dbReference type="ARBA" id="ARBA00022737"/>
    </source>
</evidence>
<dbReference type="InterPro" id="IPR000014">
    <property type="entry name" value="PAS"/>
</dbReference>
<dbReference type="InterPro" id="IPR013655">
    <property type="entry name" value="PAS_fold_3"/>
</dbReference>
<evidence type="ECO:0000256" key="13">
    <source>
        <dbReference type="ARBA" id="ARBA00022840"/>
    </source>
</evidence>
<dbReference type="Gene3D" id="3.30.450.20">
    <property type="entry name" value="PAS domain"/>
    <property type="match status" value="5"/>
</dbReference>
<keyword evidence="9" id="KW-0808">Transferase</keyword>
<dbReference type="PANTHER" id="PTHR41523:SF7">
    <property type="entry name" value="HISTIDINE KINASE"/>
    <property type="match status" value="1"/>
</dbReference>
<dbReference type="Proteomes" id="UP000644699">
    <property type="component" value="Unassembled WGS sequence"/>
</dbReference>
<dbReference type="Pfam" id="PF08447">
    <property type="entry name" value="PAS_3"/>
    <property type="match status" value="2"/>
</dbReference>
<dbReference type="CDD" id="cd00130">
    <property type="entry name" value="PAS"/>
    <property type="match status" value="2"/>
</dbReference>
<reference evidence="19" key="1">
    <citation type="journal article" date="2014" name="Int. J. Syst. Evol. Microbiol.">
        <title>Complete genome sequence of Corynebacterium casei LMG S-19264T (=DSM 44701T), isolated from a smear-ripened cheese.</title>
        <authorList>
            <consortium name="US DOE Joint Genome Institute (JGI-PGF)"/>
            <person name="Walter F."/>
            <person name="Albersmeier A."/>
            <person name="Kalinowski J."/>
            <person name="Ruckert C."/>
        </authorList>
    </citation>
    <scope>NUCLEOTIDE SEQUENCE</scope>
    <source>
        <strain evidence="19">CGMCC 1.15367</strain>
    </source>
</reference>
<feature type="domain" description="PAC" evidence="18">
    <location>
        <begin position="429"/>
        <end position="482"/>
    </location>
</feature>
<keyword evidence="8" id="KW-0288">FMN</keyword>
<feature type="domain" description="PAS" evidence="17">
    <location>
        <begin position="616"/>
        <end position="687"/>
    </location>
</feature>
<feature type="domain" description="PAC" evidence="18">
    <location>
        <begin position="821"/>
        <end position="873"/>
    </location>
</feature>
<dbReference type="SUPFAM" id="SSF55785">
    <property type="entry name" value="PYP-like sensor domain (PAS domain)"/>
    <property type="match status" value="5"/>
</dbReference>
<dbReference type="InterPro" id="IPR011102">
    <property type="entry name" value="Sig_transdc_His_kinase_HWE"/>
</dbReference>
<dbReference type="InterPro" id="IPR036890">
    <property type="entry name" value="HATPase_C_sf"/>
</dbReference>
<evidence type="ECO:0000256" key="11">
    <source>
        <dbReference type="ARBA" id="ARBA00022741"/>
    </source>
</evidence>
<keyword evidence="20" id="KW-1185">Reference proteome</keyword>
<feature type="domain" description="PAS" evidence="17">
    <location>
        <begin position="355"/>
        <end position="428"/>
    </location>
</feature>
<name>A0A916ZSV9_9HYPH</name>
<keyword evidence="10" id="KW-0677">Repeat</keyword>
<dbReference type="SMART" id="SM00086">
    <property type="entry name" value="PAC"/>
    <property type="match status" value="4"/>
</dbReference>
<dbReference type="Pfam" id="PF00989">
    <property type="entry name" value="PAS"/>
    <property type="match status" value="1"/>
</dbReference>
<evidence type="ECO:0000256" key="2">
    <source>
        <dbReference type="ARBA" id="ARBA00012438"/>
    </source>
</evidence>
<dbReference type="EC" id="2.7.13.3" evidence="2"/>
<keyword evidence="13" id="KW-0067">ATP-binding</keyword>
<evidence type="ECO:0000259" key="18">
    <source>
        <dbReference type="PROSITE" id="PS50113"/>
    </source>
</evidence>
<keyword evidence="12" id="KW-0418">Kinase</keyword>
<dbReference type="PROSITE" id="PS50113">
    <property type="entry name" value="PAC"/>
    <property type="match status" value="4"/>
</dbReference>
<dbReference type="CDD" id="cd18773">
    <property type="entry name" value="PDC1_HK_sensor"/>
    <property type="match status" value="1"/>
</dbReference>
<sequence length="1208" mass="133572">MRETDDVVRDRDRFATLDSYRILDTPPERGFDDIVALATQICATPVALVSLVGRDRQWFKARIGFEPCETDLERSVCRHALGGTELLEIGDLTLDPRTRDNPLVTGAPHLRFYAGAPLVTRDGQVIGTLCVIDHVARPEGLSPAQRSGLKALAGQVMAQLDLRRALGERDEFMERREAEQRVALAEAARLEAMIATQQAVAVAEADLGIVFQAIADGALRVVDSADGAVIELRRGEELVYESVAGSLTPHKGLRLPMATTLSGRAVREERPLLCSDTFADPVLDQRLVRSLGIRSMITVPVTRRGEPIGVLKVQSRRPDAFSPRDVVMTQMLAGLVASAFGDVAEVRSRQALRDADRRYRQTFESITEFAVVVTDRTGIVTEWNTGAELTFGWTREEMRGQHVSRFFTPEDNAQDRPAVEMAEALSEGQAVDERWHLRSDGARFYSSGSMMPLRGESGEHLGFIKIVRDRTEQHEAGKALEASRGDLAASETKWRGLFEQLEEGFILGRVLRGEGGRIVDWVYEEVNRAWGELVGIAPERALGRTIRELIPGIEDAWVNEFADVVDTGQPIRFTRQVGTFDRWYDGVAQPLGDDRFTVLFLEVTDRVRAEEEFRRAREQLQLAVEAANIGIFDFDPVEGRLGWDARTRAFFGVPSDRPVDYVTFLDGLHPDDRARTDEVVRASLDPAGSGRYDVVFRTIGLADGVERWIAAKGQAFFAGDRAVRFVGTVRDITEERRAEEALRATEERYRLAARATNDAIWDWDLVADHVRWNEALQAAYGHPLASVEPTGEWWIAQIHPDDRARIDASIHALIEGSGTEWADEYRFARADGSYADVFDRGHVIRDEEGRPLRMIGAMLDLTRVQQAEAELRESQRQLVLERGLLAAVVEQAPLGIAIGHADGRGQINRRLEEMLGHPAGPEGDQRYAAYSAVHADGSPYRQEDYPTLRALRRGETLIDEPMTYRNPATGETRRWEVSATPVRDAQGQIIAAVSVVIDVEDRRRDEEARAILNRELSHRLKNTLAIVSSIATQTLRTAPDLTTARKTLTERIGALSKAHDLLLTGQRDAASIEEIVKATTALLDDGGRVVAGGPDIPLGPKAALTLSLILHELSTNAGKYGALSAPEGRVAIEWSLAPSPTSGSPVLRLEWRESGGPPVVPPARRSFGTRLIEMGLSGAADGRVVLDYAPDGLRCRLEAPLAELQTET</sequence>
<dbReference type="InterPro" id="IPR035965">
    <property type="entry name" value="PAS-like_dom_sf"/>
</dbReference>
<dbReference type="GO" id="GO:0005524">
    <property type="term" value="F:ATP binding"/>
    <property type="evidence" value="ECO:0007669"/>
    <property type="project" value="UniProtKB-KW"/>
</dbReference>
<dbReference type="GO" id="GO:0006355">
    <property type="term" value="P:regulation of DNA-templated transcription"/>
    <property type="evidence" value="ECO:0007669"/>
    <property type="project" value="InterPro"/>
</dbReference>
<reference evidence="19" key="2">
    <citation type="submission" date="2020-09" db="EMBL/GenBank/DDBJ databases">
        <authorList>
            <person name="Sun Q."/>
            <person name="Zhou Y."/>
        </authorList>
    </citation>
    <scope>NUCLEOTIDE SEQUENCE</scope>
    <source>
        <strain evidence="19">CGMCC 1.15367</strain>
    </source>
</reference>
<dbReference type="Pfam" id="PF01590">
    <property type="entry name" value="GAF"/>
    <property type="match status" value="1"/>
</dbReference>
<evidence type="ECO:0000256" key="1">
    <source>
        <dbReference type="ARBA" id="ARBA00000085"/>
    </source>
</evidence>
<dbReference type="InterPro" id="IPR003018">
    <property type="entry name" value="GAF"/>
</dbReference>
<evidence type="ECO:0000259" key="17">
    <source>
        <dbReference type="PROSITE" id="PS50112"/>
    </source>
</evidence>
<dbReference type="InterPro" id="IPR013767">
    <property type="entry name" value="PAS_fold"/>
</dbReference>
<comment type="catalytic activity">
    <reaction evidence="1">
        <text>ATP + protein L-histidine = ADP + protein N-phospho-L-histidine.</text>
        <dbReference type="EC" id="2.7.13.3"/>
    </reaction>
</comment>
<evidence type="ECO:0000256" key="8">
    <source>
        <dbReference type="ARBA" id="ARBA00022643"/>
    </source>
</evidence>
<keyword evidence="6" id="KW-0716">Sensory transduction</keyword>
<dbReference type="Pfam" id="PF07536">
    <property type="entry name" value="HWE_HK"/>
    <property type="match status" value="1"/>
</dbReference>
<evidence type="ECO:0000256" key="16">
    <source>
        <dbReference type="ARBA" id="ARBA00023170"/>
    </source>
</evidence>
<dbReference type="GO" id="GO:0009881">
    <property type="term" value="F:photoreceptor activity"/>
    <property type="evidence" value="ECO:0007669"/>
    <property type="project" value="UniProtKB-KW"/>
</dbReference>
<keyword evidence="4" id="KW-0600">Photoreceptor protein</keyword>
<feature type="domain" description="PAC" evidence="18">
    <location>
        <begin position="692"/>
        <end position="744"/>
    </location>
</feature>
<dbReference type="InterPro" id="IPR029016">
    <property type="entry name" value="GAF-like_dom_sf"/>
</dbReference>
<evidence type="ECO:0000256" key="14">
    <source>
        <dbReference type="ARBA" id="ARBA00022991"/>
    </source>
</evidence>
<dbReference type="SMART" id="SM00065">
    <property type="entry name" value="GAF"/>
    <property type="match status" value="2"/>
</dbReference>
<evidence type="ECO:0000256" key="12">
    <source>
        <dbReference type="ARBA" id="ARBA00022777"/>
    </source>
</evidence>
<dbReference type="SUPFAM" id="SSF55781">
    <property type="entry name" value="GAF domain-like"/>
    <property type="match status" value="2"/>
</dbReference>
<feature type="domain" description="PAC" evidence="18">
    <location>
        <begin position="958"/>
        <end position="1011"/>
    </location>
</feature>
<dbReference type="Gene3D" id="3.30.450.40">
    <property type="match status" value="2"/>
</dbReference>
<keyword evidence="16" id="KW-0675">Receptor</keyword>
<dbReference type="InterPro" id="IPR000700">
    <property type="entry name" value="PAS-assoc_C"/>
</dbReference>
<dbReference type="Gene3D" id="2.10.70.100">
    <property type="match status" value="1"/>
</dbReference>
<dbReference type="InterPro" id="IPR001610">
    <property type="entry name" value="PAC"/>
</dbReference>
<dbReference type="AlphaFoldDB" id="A0A916ZSV9"/>
<evidence type="ECO:0000256" key="6">
    <source>
        <dbReference type="ARBA" id="ARBA00022606"/>
    </source>
</evidence>
<dbReference type="GO" id="GO:0004673">
    <property type="term" value="F:protein histidine kinase activity"/>
    <property type="evidence" value="ECO:0007669"/>
    <property type="project" value="UniProtKB-EC"/>
</dbReference>
<keyword evidence="15" id="KW-0843">Virulence</keyword>
<dbReference type="Pfam" id="PF13185">
    <property type="entry name" value="GAF_2"/>
    <property type="match status" value="1"/>
</dbReference>
<accession>A0A916ZSV9</accession>